<evidence type="ECO:0000256" key="11">
    <source>
        <dbReference type="ARBA" id="ARBA00023157"/>
    </source>
</evidence>
<evidence type="ECO:0000256" key="16">
    <source>
        <dbReference type="SAM" id="Phobius"/>
    </source>
</evidence>
<dbReference type="InterPro" id="IPR052337">
    <property type="entry name" value="SAT4-like"/>
</dbReference>
<evidence type="ECO:0000256" key="2">
    <source>
        <dbReference type="ARBA" id="ARBA00004589"/>
    </source>
</evidence>
<feature type="disulfide bond" evidence="14">
    <location>
        <begin position="48"/>
        <end position="81"/>
    </location>
</feature>
<proteinExistence type="inferred from homology"/>
<reference evidence="19 20" key="1">
    <citation type="submission" date="2015-01" db="EMBL/GenBank/DDBJ databases">
        <title>The Genome Sequence of Exophiala sideris CBS121828.</title>
        <authorList>
            <consortium name="The Broad Institute Genomics Platform"/>
            <person name="Cuomo C."/>
            <person name="de Hoog S."/>
            <person name="Gorbushina A."/>
            <person name="Stielow B."/>
            <person name="Teixiera M."/>
            <person name="Abouelleil A."/>
            <person name="Chapman S.B."/>
            <person name="Priest M."/>
            <person name="Young S.K."/>
            <person name="Wortman J."/>
            <person name="Nusbaum C."/>
            <person name="Birren B."/>
        </authorList>
    </citation>
    <scope>NUCLEOTIDE SEQUENCE [LARGE SCALE GENOMIC DNA]</scope>
    <source>
        <strain evidence="19 20">CBS 121828</strain>
    </source>
</reference>
<feature type="disulfide bond" evidence="14">
    <location>
        <begin position="25"/>
        <end position="65"/>
    </location>
</feature>
<feature type="transmembrane region" description="Helical" evidence="16">
    <location>
        <begin position="170"/>
        <end position="188"/>
    </location>
</feature>
<evidence type="ECO:0000256" key="5">
    <source>
        <dbReference type="ARBA" id="ARBA00022525"/>
    </source>
</evidence>
<dbReference type="PANTHER" id="PTHR33048">
    <property type="entry name" value="PTH11-LIKE INTEGRAL MEMBRANE PROTEIN (AFU_ORTHOLOGUE AFUA_5G11245)"/>
    <property type="match status" value="1"/>
</dbReference>
<dbReference type="GO" id="GO:0005783">
    <property type="term" value="C:endoplasmic reticulum"/>
    <property type="evidence" value="ECO:0007669"/>
    <property type="project" value="InterPro"/>
</dbReference>
<feature type="transmembrane region" description="Helical" evidence="16">
    <location>
        <begin position="320"/>
        <end position="339"/>
    </location>
</feature>
<keyword evidence="10 16" id="KW-0472">Membrane</keyword>
<organism evidence="19 20">
    <name type="scientific">Exophiala sideris</name>
    <dbReference type="NCBI Taxonomy" id="1016849"/>
    <lineage>
        <taxon>Eukaryota</taxon>
        <taxon>Fungi</taxon>
        <taxon>Dikarya</taxon>
        <taxon>Ascomycota</taxon>
        <taxon>Pezizomycotina</taxon>
        <taxon>Eurotiomycetes</taxon>
        <taxon>Chaetothyriomycetidae</taxon>
        <taxon>Chaetothyriales</taxon>
        <taxon>Herpotrichiellaceae</taxon>
        <taxon>Exophiala</taxon>
    </lineage>
</organism>
<dbReference type="InterPro" id="IPR049326">
    <property type="entry name" value="Rhodopsin_dom_fungi"/>
</dbReference>
<keyword evidence="14" id="KW-0408">Iron</keyword>
<dbReference type="Pfam" id="PF05730">
    <property type="entry name" value="CFEM"/>
    <property type="match status" value="1"/>
</dbReference>
<protein>
    <recommendedName>
        <fullName evidence="18">CFEM domain-containing protein</fullName>
    </recommendedName>
</protein>
<evidence type="ECO:0000256" key="6">
    <source>
        <dbReference type="ARBA" id="ARBA00022622"/>
    </source>
</evidence>
<evidence type="ECO:0000256" key="13">
    <source>
        <dbReference type="ARBA" id="ARBA00038359"/>
    </source>
</evidence>
<evidence type="ECO:0000256" key="17">
    <source>
        <dbReference type="SAM" id="SignalP"/>
    </source>
</evidence>
<keyword evidence="8 17" id="KW-0732">Signal</keyword>
<comment type="subcellular location">
    <subcellularLocation>
        <location evidence="2">Membrane</location>
        <topology evidence="2">Lipid-anchor</topology>
        <topology evidence="2">GPI-anchor</topology>
    </subcellularLocation>
    <subcellularLocation>
        <location evidence="1">Membrane</location>
        <topology evidence="1">Multi-pass membrane protein</topology>
    </subcellularLocation>
    <subcellularLocation>
        <location evidence="3">Secreted</location>
    </subcellularLocation>
</comment>
<dbReference type="Proteomes" id="UP000053599">
    <property type="component" value="Unassembled WGS sequence"/>
</dbReference>
<feature type="binding site" description="axial binding residue" evidence="14">
    <location>
        <position position="43"/>
    </location>
    <ligand>
        <name>heme</name>
        <dbReference type="ChEBI" id="CHEBI:30413"/>
    </ligand>
    <ligandPart>
        <name>Fe</name>
        <dbReference type="ChEBI" id="CHEBI:18248"/>
    </ligandPart>
</feature>
<feature type="disulfide bond" evidence="14">
    <location>
        <begin position="29"/>
        <end position="60"/>
    </location>
</feature>
<feature type="domain" description="CFEM" evidence="18">
    <location>
        <begin position="1"/>
        <end position="107"/>
    </location>
</feature>
<dbReference type="PROSITE" id="PS52012">
    <property type="entry name" value="CFEM"/>
    <property type="match status" value="1"/>
</dbReference>
<evidence type="ECO:0000256" key="1">
    <source>
        <dbReference type="ARBA" id="ARBA00004141"/>
    </source>
</evidence>
<keyword evidence="14" id="KW-0349">Heme</keyword>
<evidence type="ECO:0000256" key="14">
    <source>
        <dbReference type="PROSITE-ProRule" id="PRU01356"/>
    </source>
</evidence>
<feature type="transmembrane region" description="Helical" evidence="16">
    <location>
        <begin position="247"/>
        <end position="270"/>
    </location>
</feature>
<feature type="region of interest" description="Disordered" evidence="15">
    <location>
        <begin position="564"/>
        <end position="595"/>
    </location>
</feature>
<dbReference type="GO" id="GO:0046872">
    <property type="term" value="F:metal ion binding"/>
    <property type="evidence" value="ECO:0007669"/>
    <property type="project" value="UniProtKB-UniRule"/>
</dbReference>
<dbReference type="GO" id="GO:0045047">
    <property type="term" value="P:protein targeting to ER"/>
    <property type="evidence" value="ECO:0007669"/>
    <property type="project" value="InterPro"/>
</dbReference>
<feature type="disulfide bond" evidence="14">
    <location>
        <begin position="39"/>
        <end position="46"/>
    </location>
</feature>
<dbReference type="GO" id="GO:0005576">
    <property type="term" value="C:extracellular region"/>
    <property type="evidence" value="ECO:0007669"/>
    <property type="project" value="UniProtKB-SubCell"/>
</dbReference>
<keyword evidence="5" id="KW-0964">Secreted</keyword>
<evidence type="ECO:0000256" key="3">
    <source>
        <dbReference type="ARBA" id="ARBA00004613"/>
    </source>
</evidence>
<keyword evidence="9 16" id="KW-1133">Transmembrane helix</keyword>
<dbReference type="GO" id="GO:0098552">
    <property type="term" value="C:side of membrane"/>
    <property type="evidence" value="ECO:0007669"/>
    <property type="project" value="UniProtKB-KW"/>
</dbReference>
<dbReference type="InterPro" id="IPR012098">
    <property type="entry name" value="SND3_fun"/>
</dbReference>
<evidence type="ECO:0000256" key="12">
    <source>
        <dbReference type="ARBA" id="ARBA00023288"/>
    </source>
</evidence>
<evidence type="ECO:0000256" key="8">
    <source>
        <dbReference type="ARBA" id="ARBA00022729"/>
    </source>
</evidence>
<feature type="signal peptide" evidence="17">
    <location>
        <begin position="1"/>
        <end position="19"/>
    </location>
</feature>
<feature type="transmembrane region" description="Helical" evidence="16">
    <location>
        <begin position="435"/>
        <end position="457"/>
    </location>
</feature>
<keyword evidence="7 16" id="KW-0812">Transmembrane</keyword>
<keyword evidence="12" id="KW-0449">Lipoprotein</keyword>
<evidence type="ECO:0000256" key="7">
    <source>
        <dbReference type="ARBA" id="ARBA00022692"/>
    </source>
</evidence>
<gene>
    <name evidence="19" type="ORF">PV11_02809</name>
</gene>
<evidence type="ECO:0000256" key="9">
    <source>
        <dbReference type="ARBA" id="ARBA00022989"/>
    </source>
</evidence>
<dbReference type="SMART" id="SM00747">
    <property type="entry name" value="CFEM"/>
    <property type="match status" value="1"/>
</dbReference>
<dbReference type="HOGENOM" id="CLU_458578_0_0_1"/>
<dbReference type="PANTHER" id="PTHR33048:SF143">
    <property type="entry name" value="EXTRACELLULAR MEMBRANE PROTEIN CFEM DOMAIN-CONTAINING PROTEIN-RELATED"/>
    <property type="match status" value="1"/>
</dbReference>
<dbReference type="EMBL" id="KN846951">
    <property type="protein sequence ID" value="KIV87252.1"/>
    <property type="molecule type" value="Genomic_DNA"/>
</dbReference>
<name>A0A0D1YXE4_9EURO</name>
<feature type="transmembrane region" description="Helical" evidence="16">
    <location>
        <begin position="282"/>
        <end position="300"/>
    </location>
</feature>
<dbReference type="Pfam" id="PF10032">
    <property type="entry name" value="Pho88"/>
    <property type="match status" value="1"/>
</dbReference>
<accession>A0A0D1YXE4</accession>
<feature type="compositionally biased region" description="Basic and acidic residues" evidence="15">
    <location>
        <begin position="574"/>
        <end position="595"/>
    </location>
</feature>
<evidence type="ECO:0000313" key="19">
    <source>
        <dbReference type="EMBL" id="KIV87252.1"/>
    </source>
</evidence>
<evidence type="ECO:0000313" key="20">
    <source>
        <dbReference type="Proteomes" id="UP000053599"/>
    </source>
</evidence>
<dbReference type="InterPro" id="IPR008427">
    <property type="entry name" value="Extracellular_membr_CFEM_dom"/>
</dbReference>
<evidence type="ECO:0000259" key="18">
    <source>
        <dbReference type="PROSITE" id="PS52012"/>
    </source>
</evidence>
<keyword evidence="6" id="KW-0325">Glycoprotein</keyword>
<keyword evidence="11 14" id="KW-1015">Disulfide bond</keyword>
<evidence type="ECO:0000256" key="4">
    <source>
        <dbReference type="ARBA" id="ARBA00010031"/>
    </source>
</evidence>
<evidence type="ECO:0000256" key="10">
    <source>
        <dbReference type="ARBA" id="ARBA00023136"/>
    </source>
</evidence>
<keyword evidence="6" id="KW-0336">GPI-anchor</keyword>
<dbReference type="Pfam" id="PF20684">
    <property type="entry name" value="Fung_rhodopsin"/>
    <property type="match status" value="1"/>
</dbReference>
<feature type="transmembrane region" description="Helical" evidence="16">
    <location>
        <begin position="90"/>
        <end position="111"/>
    </location>
</feature>
<comment type="similarity">
    <text evidence="13">Belongs to the SAT4 family.</text>
</comment>
<dbReference type="AlphaFoldDB" id="A0A0D1YXE4"/>
<dbReference type="STRING" id="1016849.A0A0D1YXE4"/>
<feature type="region of interest" description="Disordered" evidence="15">
    <location>
        <begin position="352"/>
        <end position="391"/>
    </location>
</feature>
<evidence type="ECO:0000256" key="15">
    <source>
        <dbReference type="SAM" id="MobiDB-lite"/>
    </source>
</evidence>
<sequence length="595" mass="65398">MRITLLVPLFVSLFAVAQSQSLPSCAANCLEEFLPQSGCNATDAACICADVSLMGNVQTCTLASCTIKESLTAKNATATLCQQPVRDNTAITPIITAVSGILAIIAVVLRLADKYPHLERLQWADACVLLAIPMAVLEFYMSSAGFGKDIWTISFDNITRIVQFTWLTEIFYMMVIGFTKMALLLLYYRVFPTQPFRKFVLASVVVCAAYIPTFALGIALHCMPISYTWTSWSGENTGHCSNLNAFAWAHAIINIVFDLWIILLPVPQLMQLALGRKKKIQIMLMFSVGLFITIVSVVRLTSLVQFANSTNATYDNVPTAYWSVLEAFVSIICTCLPAIRALLRRVLPSCFGSTQDPESDSRTYRMTKSPMNSNNLSKSGGHSVTVEGRSDDSDAIELVQKSDRRGADHDGCTNLVIILGMMQVSKRVPFEDPQVLLGVRILYVVSNLIIFGLYYYISLKVKAKKDFTTLKYVEPAPMGSGDEPKLVTTTVQEYDLQQVTSAYKGQLMGVAMMGFMHIYLKYTNPLLIQSIIPVKGAFESNLFKVYLLGKPAVGELKRPWKASGGMMGMGGGETKTDKASIEAAERSGRGGAKEE</sequence>
<comment type="similarity">
    <text evidence="4">Belongs to the RBT5 family.</text>
</comment>
<feature type="compositionally biased region" description="Polar residues" evidence="15">
    <location>
        <begin position="364"/>
        <end position="382"/>
    </location>
</feature>
<keyword evidence="14" id="KW-0479">Metal-binding</keyword>
<feature type="transmembrane region" description="Helical" evidence="16">
    <location>
        <begin position="123"/>
        <end position="141"/>
    </location>
</feature>
<dbReference type="OrthoDB" id="2496787at2759"/>
<feature type="chain" id="PRO_5002237253" description="CFEM domain-containing protein" evidence="17">
    <location>
        <begin position="20"/>
        <end position="595"/>
    </location>
</feature>
<feature type="transmembrane region" description="Helical" evidence="16">
    <location>
        <begin position="200"/>
        <end position="227"/>
    </location>
</feature>